<dbReference type="PROSITE" id="PS51340">
    <property type="entry name" value="MOSC"/>
    <property type="match status" value="1"/>
</dbReference>
<dbReference type="KEGG" id="ned:HUN01_32060"/>
<evidence type="ECO:0000313" key="3">
    <source>
        <dbReference type="Proteomes" id="UP000514713"/>
    </source>
</evidence>
<dbReference type="Proteomes" id="UP000514713">
    <property type="component" value="Chromosome"/>
</dbReference>
<dbReference type="EMBL" id="CP054698">
    <property type="protein sequence ID" value="QMS92012.1"/>
    <property type="molecule type" value="Genomic_DNA"/>
</dbReference>
<dbReference type="InterPro" id="IPR005163">
    <property type="entry name" value="Tri_helical_YiiM-like"/>
</dbReference>
<dbReference type="RefSeq" id="WP_181929548.1">
    <property type="nucleotide sequence ID" value="NZ_CP054698.1"/>
</dbReference>
<dbReference type="GO" id="GO:0030170">
    <property type="term" value="F:pyridoxal phosphate binding"/>
    <property type="evidence" value="ECO:0007669"/>
    <property type="project" value="InterPro"/>
</dbReference>
<sequence>MKLISVNIGLPREVAWKGKTVSTGIFKEPVSDRVMVRLLNLDGDGQADLTVHGGADKAVYVYPFEHYDYWRGELPDTELPLGIFGENFTIAGLREEDVNIGDRFQIGTVKLMVTQPRLPCYKLGIRFGRPDIVKRFLASRRTGFYFRVLQEGEVGAGDTLELVSRDDNNITVANITQLYTREQNNPELLHQAAQLEALPKSWRDYFQEQSRRQDVK</sequence>
<organism evidence="2 3">
    <name type="scientific">Nostoc edaphicum CCNP1411</name>
    <dbReference type="NCBI Taxonomy" id="1472755"/>
    <lineage>
        <taxon>Bacteria</taxon>
        <taxon>Bacillati</taxon>
        <taxon>Cyanobacteriota</taxon>
        <taxon>Cyanophyceae</taxon>
        <taxon>Nostocales</taxon>
        <taxon>Nostocaceae</taxon>
        <taxon>Nostoc</taxon>
    </lineage>
</organism>
<keyword evidence="3" id="KW-1185">Reference proteome</keyword>
<dbReference type="InterPro" id="IPR052353">
    <property type="entry name" value="Benzoxazolinone_Detox_Enz"/>
</dbReference>
<reference evidence="3" key="1">
    <citation type="submission" date="2020-06" db="EMBL/GenBank/DDBJ databases">
        <title>Nostoc edaphicum CCNP1411 genome.</title>
        <authorList>
            <person name="Fidor A."/>
            <person name="Grabski M."/>
            <person name="Gawor J."/>
            <person name="Gromadka R."/>
            <person name="Wegrzyn G."/>
            <person name="Mazur-Marzec H."/>
        </authorList>
    </citation>
    <scope>NUCLEOTIDE SEQUENCE [LARGE SCALE GENOMIC DNA]</scope>
    <source>
        <strain evidence="3">CCNP1411</strain>
    </source>
</reference>
<name>A0A7D7LIY6_9NOSO</name>
<dbReference type="InterPro" id="IPR005302">
    <property type="entry name" value="MoCF_Sase_C"/>
</dbReference>
<dbReference type="PANTHER" id="PTHR30212:SF2">
    <property type="entry name" value="PROTEIN YIIM"/>
    <property type="match status" value="1"/>
</dbReference>
<dbReference type="AlphaFoldDB" id="A0A7D7LIY6"/>
<dbReference type="Gene3D" id="2.40.33.20">
    <property type="entry name" value="PK beta-barrel domain-like"/>
    <property type="match status" value="1"/>
</dbReference>
<dbReference type="SUPFAM" id="SSF50800">
    <property type="entry name" value="PK beta-barrel domain-like"/>
    <property type="match status" value="1"/>
</dbReference>
<accession>A0A7D7LIY6</accession>
<evidence type="ECO:0000313" key="2">
    <source>
        <dbReference type="EMBL" id="QMS92012.1"/>
    </source>
</evidence>
<evidence type="ECO:0000259" key="1">
    <source>
        <dbReference type="PROSITE" id="PS51340"/>
    </source>
</evidence>
<dbReference type="Pfam" id="PF03475">
    <property type="entry name" value="YiiM_3-alpha"/>
    <property type="match status" value="1"/>
</dbReference>
<dbReference type="Pfam" id="PF03473">
    <property type="entry name" value="MOSC"/>
    <property type="match status" value="1"/>
</dbReference>
<protein>
    <submittedName>
        <fullName evidence="2">MOSC domain-containing protein</fullName>
    </submittedName>
</protein>
<dbReference type="PANTHER" id="PTHR30212">
    <property type="entry name" value="PROTEIN YIIM"/>
    <property type="match status" value="1"/>
</dbReference>
<feature type="domain" description="MOSC" evidence="1">
    <location>
        <begin position="28"/>
        <end position="163"/>
    </location>
</feature>
<dbReference type="GO" id="GO:0030151">
    <property type="term" value="F:molybdenum ion binding"/>
    <property type="evidence" value="ECO:0007669"/>
    <property type="project" value="InterPro"/>
</dbReference>
<dbReference type="InterPro" id="IPR011037">
    <property type="entry name" value="Pyrv_Knase-like_insert_dom_sf"/>
</dbReference>
<proteinExistence type="predicted"/>
<dbReference type="GO" id="GO:0003824">
    <property type="term" value="F:catalytic activity"/>
    <property type="evidence" value="ECO:0007669"/>
    <property type="project" value="InterPro"/>
</dbReference>
<gene>
    <name evidence="2" type="ORF">HUN01_32060</name>
</gene>